<dbReference type="Proteomes" id="UP001374803">
    <property type="component" value="Chromosome"/>
</dbReference>
<proteinExistence type="predicted"/>
<organism evidence="1 2">
    <name type="scientific">Pendulispora rubella</name>
    <dbReference type="NCBI Taxonomy" id="2741070"/>
    <lineage>
        <taxon>Bacteria</taxon>
        <taxon>Pseudomonadati</taxon>
        <taxon>Myxococcota</taxon>
        <taxon>Myxococcia</taxon>
        <taxon>Myxococcales</taxon>
        <taxon>Sorangiineae</taxon>
        <taxon>Pendulisporaceae</taxon>
        <taxon>Pendulispora</taxon>
    </lineage>
</organism>
<dbReference type="EMBL" id="CP089983">
    <property type="protein sequence ID" value="WXB04875.1"/>
    <property type="molecule type" value="Genomic_DNA"/>
</dbReference>
<name>A0ABZ2L6R3_9BACT</name>
<keyword evidence="2" id="KW-1185">Reference proteome</keyword>
<dbReference type="RefSeq" id="WP_394834518.1">
    <property type="nucleotide sequence ID" value="NZ_CP089929.1"/>
</dbReference>
<protein>
    <submittedName>
        <fullName evidence="1">Uncharacterized protein</fullName>
    </submittedName>
</protein>
<evidence type="ECO:0000313" key="2">
    <source>
        <dbReference type="Proteomes" id="UP001374803"/>
    </source>
</evidence>
<evidence type="ECO:0000313" key="1">
    <source>
        <dbReference type="EMBL" id="WXB04875.1"/>
    </source>
</evidence>
<gene>
    <name evidence="1" type="ORF">LVJ94_49290</name>
</gene>
<accession>A0ABZ2L6R3</accession>
<sequence length="147" mass="16471">MGTLEEALLPAPAPHRADAFIEWLQTQEGRQDAIGALAGCVNRAAGAVSTLDELRLELLGRDPRRLGDVHRALQEFHTAFIRSRAGAAVPRQYSIQLPDGRRIERLLTDGNFDVFTYELRRLHYDGEELAVYDEVGRTKAWVTATGW</sequence>
<reference evidence="1" key="1">
    <citation type="submission" date="2021-12" db="EMBL/GenBank/DDBJ databases">
        <title>Discovery of the Pendulisporaceae a myxobacterial family with distinct sporulation behavior and unique specialized metabolism.</title>
        <authorList>
            <person name="Garcia R."/>
            <person name="Popoff A."/>
            <person name="Bader C.D."/>
            <person name="Loehr J."/>
            <person name="Walesch S."/>
            <person name="Walt C."/>
            <person name="Boldt J."/>
            <person name="Bunk B."/>
            <person name="Haeckl F.J.F.P.J."/>
            <person name="Gunesch A.P."/>
            <person name="Birkelbach J."/>
            <person name="Nuebel U."/>
            <person name="Pietschmann T."/>
            <person name="Bach T."/>
            <person name="Mueller R."/>
        </authorList>
    </citation>
    <scope>NUCLEOTIDE SEQUENCE</scope>
    <source>
        <strain evidence="1">MSr11367</strain>
    </source>
</reference>